<proteinExistence type="predicted"/>
<dbReference type="Proteomes" id="UP001159405">
    <property type="component" value="Unassembled WGS sequence"/>
</dbReference>
<sequence>PTCISTITSLLLHSLSVCRTQTRRVFHIVDTLPLLTTVSFEFDSLRCNHQFSNSLIPVLTPLSQAVVQKATEHSLNETEKDMCNPMALLKVPLVLMLLVLSVSWCKVQNVERTSDASSGENEVKVRDKRAIDPLSLIGLIVSVGATIQGAICTFSSICSNDEITPRLKKDREKLEAIHNDVKSIKKDVEDIWNESKRKWYFNNIEYVANQRKKVIEDIKSKDTTGRAKERQKRFINLVLGGEGQDEFIEKALFHIPDLVVNKGLVTHYFKVQTDNGKSPAEAAKLTWIFIRKLFRYQEDGYVSVVLAASLKYKDDNASFKKVMKEVCKWWPKLKDPTYTELCDKLGKDEGSRDNRKMQQDFVFSLRDLALVPVQLVQTDCNKFADSYTLLYSTGYLYVAQPQAKKILIVKPDTLAVVKSIDVPGSECGGNCHPYGISIYAPMKLFAIAAKTSTSGGKSKLMLFKIQGDLSDPSGISLEHYTTFIQLFYPWQPRREADLVGVAFCGERLAYADKYGSITNYEMPYDKLVYGYNNGKPDPIQGRTDRLDWALQRSRNYHRGKQYYFGCSNDGKYFVIERELSSHSDVGAVPSDEKSGAYNVLDLAKIKVMNRDWYDLKDGRSRINIMKGIAMDSKGNLFYSAQKSFYANGVSGVYQRTYDGKRRYIREWGEGKKVEMYGMAVDDSGFLYSVENIGSGKCLYKFDHEIDLEDINIP</sequence>
<evidence type="ECO:0000313" key="2">
    <source>
        <dbReference type="Proteomes" id="UP001159405"/>
    </source>
</evidence>
<keyword evidence="2" id="KW-1185">Reference proteome</keyword>
<dbReference type="EMBL" id="CALNXK010000029">
    <property type="protein sequence ID" value="CAH3116563.1"/>
    <property type="molecule type" value="Genomic_DNA"/>
</dbReference>
<protein>
    <submittedName>
        <fullName evidence="1">Uncharacterized protein</fullName>
    </submittedName>
</protein>
<accession>A0ABN8NQ20</accession>
<feature type="non-terminal residue" evidence="1">
    <location>
        <position position="1"/>
    </location>
</feature>
<name>A0ABN8NQ20_9CNID</name>
<evidence type="ECO:0000313" key="1">
    <source>
        <dbReference type="EMBL" id="CAH3116563.1"/>
    </source>
</evidence>
<organism evidence="1 2">
    <name type="scientific">Porites lobata</name>
    <dbReference type="NCBI Taxonomy" id="104759"/>
    <lineage>
        <taxon>Eukaryota</taxon>
        <taxon>Metazoa</taxon>
        <taxon>Cnidaria</taxon>
        <taxon>Anthozoa</taxon>
        <taxon>Hexacorallia</taxon>
        <taxon>Scleractinia</taxon>
        <taxon>Fungiina</taxon>
        <taxon>Poritidae</taxon>
        <taxon>Porites</taxon>
    </lineage>
</organism>
<comment type="caution">
    <text evidence="1">The sequence shown here is derived from an EMBL/GenBank/DDBJ whole genome shotgun (WGS) entry which is preliminary data.</text>
</comment>
<reference evidence="1 2" key="1">
    <citation type="submission" date="2022-05" db="EMBL/GenBank/DDBJ databases">
        <authorList>
            <consortium name="Genoscope - CEA"/>
            <person name="William W."/>
        </authorList>
    </citation>
    <scope>NUCLEOTIDE SEQUENCE [LARGE SCALE GENOMIC DNA]</scope>
</reference>
<gene>
    <name evidence="1" type="ORF">PLOB_00024133</name>
</gene>